<dbReference type="InterPro" id="IPR015985">
    <property type="entry name" value="TehB-like_dom"/>
</dbReference>
<name>A0A2X3GN52_KLEPN</name>
<evidence type="ECO:0000313" key="3">
    <source>
        <dbReference type="Proteomes" id="UP000251721"/>
    </source>
</evidence>
<dbReference type="InterPro" id="IPR029063">
    <property type="entry name" value="SAM-dependent_MTases_sf"/>
</dbReference>
<accession>A0A2X3GN52</accession>
<proteinExistence type="predicted"/>
<dbReference type="EC" id="2.1.1.-" evidence="2"/>
<dbReference type="SUPFAM" id="SSF53335">
    <property type="entry name" value="S-adenosyl-L-methionine-dependent methyltransferases"/>
    <property type="match status" value="1"/>
</dbReference>
<sequence length="54" mass="6024">MTKRDADYFSQKYSLTRTHSEVLHAATIVPPGRALDLGCGNGVTAFIWRRTASR</sequence>
<dbReference type="GO" id="GO:0032259">
    <property type="term" value="P:methylation"/>
    <property type="evidence" value="ECO:0007669"/>
    <property type="project" value="UniProtKB-KW"/>
</dbReference>
<evidence type="ECO:0000259" key="1">
    <source>
        <dbReference type="Pfam" id="PF03848"/>
    </source>
</evidence>
<dbReference type="Gene3D" id="3.40.50.150">
    <property type="entry name" value="Vaccinia Virus protein VP39"/>
    <property type="match status" value="1"/>
</dbReference>
<keyword evidence="2" id="KW-0489">Methyltransferase</keyword>
<organism evidence="2 3">
    <name type="scientific">Klebsiella pneumoniae</name>
    <dbReference type="NCBI Taxonomy" id="573"/>
    <lineage>
        <taxon>Bacteria</taxon>
        <taxon>Pseudomonadati</taxon>
        <taxon>Pseudomonadota</taxon>
        <taxon>Gammaproteobacteria</taxon>
        <taxon>Enterobacterales</taxon>
        <taxon>Enterobacteriaceae</taxon>
        <taxon>Klebsiella/Raoultella group</taxon>
        <taxon>Klebsiella</taxon>
        <taxon>Klebsiella pneumoniae complex</taxon>
    </lineage>
</organism>
<dbReference type="GO" id="GO:0008168">
    <property type="term" value="F:methyltransferase activity"/>
    <property type="evidence" value="ECO:0007669"/>
    <property type="project" value="UniProtKB-KW"/>
</dbReference>
<feature type="domain" description="Tellurite resistance methyltransferase TehB-like" evidence="1">
    <location>
        <begin position="3"/>
        <end position="44"/>
    </location>
</feature>
<evidence type="ECO:0000313" key="2">
    <source>
        <dbReference type="EMBL" id="SQC38159.1"/>
    </source>
</evidence>
<dbReference type="Proteomes" id="UP000251721">
    <property type="component" value="Unassembled WGS sequence"/>
</dbReference>
<dbReference type="AlphaFoldDB" id="A0A2X3GN52"/>
<reference evidence="2 3" key="1">
    <citation type="submission" date="2018-06" db="EMBL/GenBank/DDBJ databases">
        <authorList>
            <consortium name="Pathogen Informatics"/>
            <person name="Doyle S."/>
        </authorList>
    </citation>
    <scope>NUCLEOTIDE SEQUENCE [LARGE SCALE GENOMIC DNA]</scope>
    <source>
        <strain evidence="2 3">NCTC13465</strain>
    </source>
</reference>
<dbReference type="Pfam" id="PF03848">
    <property type="entry name" value="TehB"/>
    <property type="match status" value="1"/>
</dbReference>
<dbReference type="EMBL" id="UAWQ01000004">
    <property type="protein sequence ID" value="SQC38159.1"/>
    <property type="molecule type" value="Genomic_DNA"/>
</dbReference>
<protein>
    <submittedName>
        <fullName evidence="2">Tellurite resistance protein TehB</fullName>
        <ecNumber evidence="2">2.1.1.-</ecNumber>
    </submittedName>
</protein>
<keyword evidence="2" id="KW-0808">Transferase</keyword>
<gene>
    <name evidence="2" type="primary">tehB_2</name>
    <name evidence="2" type="ORF">NCTC13465_00477</name>
</gene>